<evidence type="ECO:0000313" key="1">
    <source>
        <dbReference type="EMBL" id="KAF5352194.1"/>
    </source>
</evidence>
<sequence>MGRHFANRVSSTLDKSVGKKYLVDGSPETCWTSQQGLPQWISLTFTSTTPITPTRISFTFQGGFVGKKCAVHYKPYRDLSQAQDNTSLNEKDKDPWTLLTYIYPEDVNRRQTFDLKPSLEASASALASVKTNQMKLTFEESTDFFGRITVYDLGVEGFVG</sequence>
<dbReference type="Gene3D" id="2.60.120.260">
    <property type="entry name" value="Galactose-binding domain-like"/>
    <property type="match status" value="1"/>
</dbReference>
<protein>
    <recommendedName>
        <fullName evidence="3">Nuclear receptor 2C2-associated protein</fullName>
    </recommendedName>
</protein>
<comment type="caution">
    <text evidence="1">The sequence shown here is derived from an EMBL/GenBank/DDBJ whole genome shotgun (WGS) entry which is preliminary data.</text>
</comment>
<keyword evidence="2" id="KW-1185">Reference proteome</keyword>
<gene>
    <name evidence="1" type="ORF">D9758_009252</name>
</gene>
<dbReference type="Proteomes" id="UP000559256">
    <property type="component" value="Unassembled WGS sequence"/>
</dbReference>
<organism evidence="1 2">
    <name type="scientific">Tetrapyrgos nigripes</name>
    <dbReference type="NCBI Taxonomy" id="182062"/>
    <lineage>
        <taxon>Eukaryota</taxon>
        <taxon>Fungi</taxon>
        <taxon>Dikarya</taxon>
        <taxon>Basidiomycota</taxon>
        <taxon>Agaricomycotina</taxon>
        <taxon>Agaricomycetes</taxon>
        <taxon>Agaricomycetidae</taxon>
        <taxon>Agaricales</taxon>
        <taxon>Marasmiineae</taxon>
        <taxon>Marasmiaceae</taxon>
        <taxon>Tetrapyrgos</taxon>
    </lineage>
</organism>
<dbReference type="EMBL" id="JAACJM010000067">
    <property type="protein sequence ID" value="KAF5352194.1"/>
    <property type="molecule type" value="Genomic_DNA"/>
</dbReference>
<name>A0A8H5D333_9AGAR</name>
<proteinExistence type="predicted"/>
<dbReference type="SUPFAM" id="SSF49785">
    <property type="entry name" value="Galactose-binding domain-like"/>
    <property type="match status" value="1"/>
</dbReference>
<dbReference type="OrthoDB" id="10052260at2759"/>
<evidence type="ECO:0008006" key="3">
    <source>
        <dbReference type="Google" id="ProtNLM"/>
    </source>
</evidence>
<dbReference type="AlphaFoldDB" id="A0A8H5D333"/>
<dbReference type="InterPro" id="IPR008979">
    <property type="entry name" value="Galactose-bd-like_sf"/>
</dbReference>
<evidence type="ECO:0000313" key="2">
    <source>
        <dbReference type="Proteomes" id="UP000559256"/>
    </source>
</evidence>
<accession>A0A8H5D333</accession>
<reference evidence="1 2" key="1">
    <citation type="journal article" date="2020" name="ISME J.">
        <title>Uncovering the hidden diversity of litter-decomposition mechanisms in mushroom-forming fungi.</title>
        <authorList>
            <person name="Floudas D."/>
            <person name="Bentzer J."/>
            <person name="Ahren D."/>
            <person name="Johansson T."/>
            <person name="Persson P."/>
            <person name="Tunlid A."/>
        </authorList>
    </citation>
    <scope>NUCLEOTIDE SEQUENCE [LARGE SCALE GENOMIC DNA]</scope>
    <source>
        <strain evidence="1 2">CBS 291.85</strain>
    </source>
</reference>